<dbReference type="InterPro" id="IPR003439">
    <property type="entry name" value="ABC_transporter-like_ATP-bd"/>
</dbReference>
<dbReference type="CDD" id="cd03228">
    <property type="entry name" value="ABCC_MRP_Like"/>
    <property type="match status" value="1"/>
</dbReference>
<evidence type="ECO:0000256" key="1">
    <source>
        <dbReference type="ARBA" id="ARBA00004651"/>
    </source>
</evidence>
<keyword evidence="3" id="KW-0547">Nucleotide-binding</keyword>
<evidence type="ECO:0000313" key="11">
    <source>
        <dbReference type="Proteomes" id="UP000245793"/>
    </source>
</evidence>
<dbReference type="GO" id="GO:0034040">
    <property type="term" value="F:ATPase-coupled lipid transmembrane transporter activity"/>
    <property type="evidence" value="ECO:0007669"/>
    <property type="project" value="TreeGrafter"/>
</dbReference>
<dbReference type="InterPro" id="IPR039421">
    <property type="entry name" value="Type_1_exporter"/>
</dbReference>
<feature type="transmembrane region" description="Helical" evidence="7">
    <location>
        <begin position="154"/>
        <end position="173"/>
    </location>
</feature>
<dbReference type="GO" id="GO:0005524">
    <property type="term" value="F:ATP binding"/>
    <property type="evidence" value="ECO:0007669"/>
    <property type="project" value="UniProtKB-KW"/>
</dbReference>
<dbReference type="EMBL" id="QEKV01000002">
    <property type="protein sequence ID" value="PVY95291.1"/>
    <property type="molecule type" value="Genomic_DNA"/>
</dbReference>
<sequence>MSKIIKKHWLTYVLAVILSIGSAFLFAMFSVRLGTVVDVVVNQDVDFVSKILACLKVVIGWFIVSLLFTYIKSKNVSDIIRDAKKDLYVSVNKKEMNDYVSKSNEYYLNNFTKNIDLLQTNYLSPRCEIVANFISALVSIGTIFFINWKLGLSFVGVSLVTIILSQLPGVIMAKKTNEFSDESANYLKVINNHLKGFEQIKLLGVSDIFLKKYLDRDKQYEKSRFSYIFVSSLANDLGLFFSFFAQLACMSIGVWFALRGDITVGLLISAINLLNGVFNPLQQLAYNKNLMGTVSDIMKSFDEILSTEKNKGQLIQNNISTIDIKDLDFKFAEDKIIFEDFNTKFEKGKTYAIVGESGRGKSTLAKLIMKYYGSDQYKGEIQLNKQDVNTILTDDLYKKVAYIQRNDFYIDGSVRDNIELYRKLEANNGLYRELKFNDSFLDKSIEEGSRNQVSTGEKQRIDIARFLVENYDVMIFDEPTSNLDKETSEIIFDLIFGIKDRIVIVITHVNDENTLKRFDQVIRL</sequence>
<name>A0A2U1E5T9_9FIRM</name>
<dbReference type="InterPro" id="IPR011527">
    <property type="entry name" value="ABC1_TM_dom"/>
</dbReference>
<feature type="transmembrane region" description="Helical" evidence="7">
    <location>
        <begin position="262"/>
        <end position="281"/>
    </location>
</feature>
<accession>A0A2U1E5T9</accession>
<reference evidence="10 11" key="1">
    <citation type="submission" date="2018-04" db="EMBL/GenBank/DDBJ databases">
        <title>Genomic Encyclopedia of Type Strains, Phase IV (KMG-IV): sequencing the most valuable type-strain genomes for metagenomic binning, comparative biology and taxonomic classification.</title>
        <authorList>
            <person name="Goeker M."/>
        </authorList>
    </citation>
    <scope>NUCLEOTIDE SEQUENCE [LARGE SCALE GENOMIC DNA]</scope>
    <source>
        <strain evidence="10 11">DSM 20705</strain>
    </source>
</reference>
<evidence type="ECO:0000256" key="7">
    <source>
        <dbReference type="SAM" id="Phobius"/>
    </source>
</evidence>
<evidence type="ECO:0000256" key="4">
    <source>
        <dbReference type="ARBA" id="ARBA00022840"/>
    </source>
</evidence>
<evidence type="ECO:0000256" key="2">
    <source>
        <dbReference type="ARBA" id="ARBA00022692"/>
    </source>
</evidence>
<dbReference type="PROSITE" id="PS50893">
    <property type="entry name" value="ABC_TRANSPORTER_2"/>
    <property type="match status" value="1"/>
</dbReference>
<feature type="transmembrane region" description="Helical" evidence="7">
    <location>
        <begin position="47"/>
        <end position="71"/>
    </location>
</feature>
<evidence type="ECO:0000313" key="10">
    <source>
        <dbReference type="EMBL" id="PVY95291.1"/>
    </source>
</evidence>
<keyword evidence="6 7" id="KW-0472">Membrane</keyword>
<feature type="domain" description="ABC transmembrane type-1" evidence="9">
    <location>
        <begin position="13"/>
        <end position="285"/>
    </location>
</feature>
<keyword evidence="4" id="KW-0067">ATP-binding</keyword>
<evidence type="ECO:0000256" key="6">
    <source>
        <dbReference type="ARBA" id="ARBA00023136"/>
    </source>
</evidence>
<keyword evidence="11" id="KW-1185">Reference proteome</keyword>
<dbReference type="PROSITE" id="PS50929">
    <property type="entry name" value="ABC_TM1F"/>
    <property type="match status" value="1"/>
</dbReference>
<evidence type="ECO:0000259" key="8">
    <source>
        <dbReference type="PROSITE" id="PS50893"/>
    </source>
</evidence>
<dbReference type="GO" id="GO:0140359">
    <property type="term" value="F:ABC-type transporter activity"/>
    <property type="evidence" value="ECO:0007669"/>
    <property type="project" value="InterPro"/>
</dbReference>
<dbReference type="PANTHER" id="PTHR24221">
    <property type="entry name" value="ATP-BINDING CASSETTE SUB-FAMILY B"/>
    <property type="match status" value="1"/>
</dbReference>
<dbReference type="GO" id="GO:0016887">
    <property type="term" value="F:ATP hydrolysis activity"/>
    <property type="evidence" value="ECO:0007669"/>
    <property type="project" value="InterPro"/>
</dbReference>
<dbReference type="GO" id="GO:0005886">
    <property type="term" value="C:plasma membrane"/>
    <property type="evidence" value="ECO:0007669"/>
    <property type="project" value="UniProtKB-SubCell"/>
</dbReference>
<proteinExistence type="predicted"/>
<keyword evidence="2 7" id="KW-0812">Transmembrane</keyword>
<evidence type="ECO:0000259" key="9">
    <source>
        <dbReference type="PROSITE" id="PS50929"/>
    </source>
</evidence>
<dbReference type="SMART" id="SM00382">
    <property type="entry name" value="AAA"/>
    <property type="match status" value="1"/>
</dbReference>
<dbReference type="Gene3D" id="1.20.1560.10">
    <property type="entry name" value="ABC transporter type 1, transmembrane domain"/>
    <property type="match status" value="1"/>
</dbReference>
<dbReference type="InterPro" id="IPR003593">
    <property type="entry name" value="AAA+_ATPase"/>
</dbReference>
<organism evidence="10 11">
    <name type="scientific">Ezakiella coagulans</name>
    <dbReference type="NCBI Taxonomy" id="46507"/>
    <lineage>
        <taxon>Bacteria</taxon>
        <taxon>Bacillati</taxon>
        <taxon>Bacillota</taxon>
        <taxon>Tissierellia</taxon>
        <taxon>Ezakiella</taxon>
    </lineage>
</organism>
<dbReference type="PANTHER" id="PTHR24221:SF654">
    <property type="entry name" value="ATP-BINDING CASSETTE SUB-FAMILY B MEMBER 6"/>
    <property type="match status" value="1"/>
</dbReference>
<dbReference type="Gene3D" id="3.40.50.300">
    <property type="entry name" value="P-loop containing nucleotide triphosphate hydrolases"/>
    <property type="match status" value="1"/>
</dbReference>
<keyword evidence="5 7" id="KW-1133">Transmembrane helix</keyword>
<comment type="subcellular location">
    <subcellularLocation>
        <location evidence="1">Cell membrane</location>
        <topology evidence="1">Multi-pass membrane protein</topology>
    </subcellularLocation>
</comment>
<dbReference type="Proteomes" id="UP000245793">
    <property type="component" value="Unassembled WGS sequence"/>
</dbReference>
<feature type="transmembrane region" description="Helical" evidence="7">
    <location>
        <begin position="12"/>
        <end position="35"/>
    </location>
</feature>
<dbReference type="Pfam" id="PF00005">
    <property type="entry name" value="ABC_tran"/>
    <property type="match status" value="1"/>
</dbReference>
<dbReference type="RefSeq" id="WP_116479749.1">
    <property type="nucleotide sequence ID" value="NZ_QEKV01000002.1"/>
</dbReference>
<comment type="caution">
    <text evidence="10">The sequence shown here is derived from an EMBL/GenBank/DDBJ whole genome shotgun (WGS) entry which is preliminary data.</text>
</comment>
<feature type="domain" description="ABC transporter" evidence="8">
    <location>
        <begin position="322"/>
        <end position="524"/>
    </location>
</feature>
<dbReference type="AlphaFoldDB" id="A0A2U1E5T9"/>
<dbReference type="Pfam" id="PF00664">
    <property type="entry name" value="ABC_membrane"/>
    <property type="match status" value="1"/>
</dbReference>
<feature type="transmembrane region" description="Helical" evidence="7">
    <location>
        <begin position="225"/>
        <end position="256"/>
    </location>
</feature>
<evidence type="ECO:0000256" key="3">
    <source>
        <dbReference type="ARBA" id="ARBA00022741"/>
    </source>
</evidence>
<protein>
    <submittedName>
        <fullName evidence="10">ABC-type multidrug transport system fused ATPase/permease subunit</fullName>
    </submittedName>
</protein>
<gene>
    <name evidence="10" type="ORF">C7381_102180</name>
</gene>
<dbReference type="InterPro" id="IPR027417">
    <property type="entry name" value="P-loop_NTPase"/>
</dbReference>
<dbReference type="SUPFAM" id="SSF52540">
    <property type="entry name" value="P-loop containing nucleoside triphosphate hydrolases"/>
    <property type="match status" value="1"/>
</dbReference>
<dbReference type="SUPFAM" id="SSF90123">
    <property type="entry name" value="ABC transporter transmembrane region"/>
    <property type="match status" value="1"/>
</dbReference>
<feature type="transmembrane region" description="Helical" evidence="7">
    <location>
        <begin position="129"/>
        <end position="148"/>
    </location>
</feature>
<evidence type="ECO:0000256" key="5">
    <source>
        <dbReference type="ARBA" id="ARBA00022989"/>
    </source>
</evidence>
<dbReference type="InterPro" id="IPR036640">
    <property type="entry name" value="ABC1_TM_sf"/>
</dbReference>